<dbReference type="Pfam" id="PF03765">
    <property type="entry name" value="CRAL_TRIO_N"/>
    <property type="match status" value="1"/>
</dbReference>
<evidence type="ECO:0000259" key="2">
    <source>
        <dbReference type="SMART" id="SM01100"/>
    </source>
</evidence>
<sequence>MVVPDSTLAKHQPKFKPSQECILPAPSAPLSDSQTATLDSLRNHIHTTVAKTDSQRRWADDPCLLRYLKARKWSLQDSKQAVQDTMTWREQYKPDVIDKHSIWTE</sequence>
<dbReference type="InterPro" id="IPR052578">
    <property type="entry name" value="PI_Transfer_CRAL-TRIO"/>
</dbReference>
<dbReference type="InterPro" id="IPR011074">
    <property type="entry name" value="CRAL/TRIO_N_dom"/>
</dbReference>
<feature type="domain" description="CRAL/TRIO N-terminal" evidence="2">
    <location>
        <begin position="60"/>
        <end position="85"/>
    </location>
</feature>
<dbReference type="PANTHER" id="PTHR45824">
    <property type="entry name" value="GH16843P"/>
    <property type="match status" value="1"/>
</dbReference>
<keyword evidence="4" id="KW-1185">Reference proteome</keyword>
<dbReference type="OrthoDB" id="75724at2759"/>
<evidence type="ECO:0000256" key="1">
    <source>
        <dbReference type="SAM" id="MobiDB-lite"/>
    </source>
</evidence>
<evidence type="ECO:0000313" key="4">
    <source>
        <dbReference type="Proteomes" id="UP000749646"/>
    </source>
</evidence>
<dbReference type="InterPro" id="IPR036865">
    <property type="entry name" value="CRAL-TRIO_dom_sf"/>
</dbReference>
<gene>
    <name evidence="3" type="ORF">BGZ65_007751</name>
</gene>
<evidence type="ECO:0000313" key="3">
    <source>
        <dbReference type="EMBL" id="KAF9996676.1"/>
    </source>
</evidence>
<name>A0A9P6SSA1_9FUNG</name>
<dbReference type="SMART" id="SM01100">
    <property type="entry name" value="CRAL_TRIO_N"/>
    <property type="match status" value="1"/>
</dbReference>
<dbReference type="SUPFAM" id="SSF46938">
    <property type="entry name" value="CRAL/TRIO N-terminal domain"/>
    <property type="match status" value="1"/>
</dbReference>
<accession>A0A9P6SSA1</accession>
<dbReference type="GO" id="GO:0008526">
    <property type="term" value="F:phosphatidylinositol transfer activity"/>
    <property type="evidence" value="ECO:0007669"/>
    <property type="project" value="TreeGrafter"/>
</dbReference>
<dbReference type="PANTHER" id="PTHR45824:SF29">
    <property type="entry name" value="GH16843P"/>
    <property type="match status" value="1"/>
</dbReference>
<dbReference type="Proteomes" id="UP000749646">
    <property type="component" value="Unassembled WGS sequence"/>
</dbReference>
<dbReference type="AlphaFoldDB" id="A0A9P6SSA1"/>
<feature type="region of interest" description="Disordered" evidence="1">
    <location>
        <begin position="1"/>
        <end position="20"/>
    </location>
</feature>
<comment type="caution">
    <text evidence="3">The sequence shown here is derived from an EMBL/GenBank/DDBJ whole genome shotgun (WGS) entry which is preliminary data.</text>
</comment>
<dbReference type="InterPro" id="IPR036273">
    <property type="entry name" value="CRAL/TRIO_N_dom_sf"/>
</dbReference>
<protein>
    <recommendedName>
        <fullName evidence="2">CRAL/TRIO N-terminal domain-containing protein</fullName>
    </recommendedName>
</protein>
<reference evidence="3" key="1">
    <citation type="journal article" date="2020" name="Fungal Divers.">
        <title>Resolving the Mortierellaceae phylogeny through synthesis of multi-gene phylogenetics and phylogenomics.</title>
        <authorList>
            <person name="Vandepol N."/>
            <person name="Liber J."/>
            <person name="Desiro A."/>
            <person name="Na H."/>
            <person name="Kennedy M."/>
            <person name="Barry K."/>
            <person name="Grigoriev I.V."/>
            <person name="Miller A.N."/>
            <person name="O'Donnell K."/>
            <person name="Stajich J.E."/>
            <person name="Bonito G."/>
        </authorList>
    </citation>
    <scope>NUCLEOTIDE SEQUENCE</scope>
    <source>
        <strain evidence="3">MES-2147</strain>
    </source>
</reference>
<proteinExistence type="predicted"/>
<dbReference type="Gene3D" id="3.40.525.10">
    <property type="entry name" value="CRAL-TRIO lipid binding domain"/>
    <property type="match status" value="1"/>
</dbReference>
<feature type="non-terminal residue" evidence="3">
    <location>
        <position position="105"/>
    </location>
</feature>
<organism evidence="3 4">
    <name type="scientific">Modicella reniformis</name>
    <dbReference type="NCBI Taxonomy" id="1440133"/>
    <lineage>
        <taxon>Eukaryota</taxon>
        <taxon>Fungi</taxon>
        <taxon>Fungi incertae sedis</taxon>
        <taxon>Mucoromycota</taxon>
        <taxon>Mortierellomycotina</taxon>
        <taxon>Mortierellomycetes</taxon>
        <taxon>Mortierellales</taxon>
        <taxon>Mortierellaceae</taxon>
        <taxon>Modicella</taxon>
    </lineage>
</organism>
<dbReference type="EMBL" id="JAAAHW010001127">
    <property type="protein sequence ID" value="KAF9996676.1"/>
    <property type="molecule type" value="Genomic_DNA"/>
</dbReference>